<dbReference type="BioCyc" id="PPUT160488:G1G01-707-MONOMER"/>
<feature type="transmembrane region" description="Helical" evidence="2">
    <location>
        <begin position="6"/>
        <end position="26"/>
    </location>
</feature>
<feature type="region of interest" description="Disordered" evidence="1">
    <location>
        <begin position="128"/>
        <end position="178"/>
    </location>
</feature>
<dbReference type="EMBL" id="AE015451">
    <property type="protein sequence ID" value="AMM02783.1"/>
    <property type="molecule type" value="Genomic_DNA"/>
</dbReference>
<accession>A0A140FW00</accession>
<feature type="compositionally biased region" description="Pro residues" evidence="1">
    <location>
        <begin position="132"/>
        <end position="149"/>
    </location>
</feature>
<dbReference type="AlphaFoldDB" id="A0A140FW00"/>
<keyword evidence="2" id="KW-0472">Membrane</keyword>
<dbReference type="KEGG" id="ppu:PP_5450"/>
<keyword evidence="2" id="KW-1133">Transmembrane helix</keyword>
<reference evidence="3 4" key="1">
    <citation type="journal article" date="2002" name="Environ. Microbiol.">
        <title>Complete genome sequence and comparative analysis of the metabolically versatile Pseudomonas putida KT2440.</title>
        <authorList>
            <person name="Nelson K.E."/>
            <person name="Weinel C."/>
            <person name="Paulsen I.T."/>
            <person name="Dodson R.J."/>
            <person name="Hilbert H."/>
            <person name="Martins dos Santos V.A."/>
            <person name="Fouts D.E."/>
            <person name="Gill S.R."/>
            <person name="Pop M."/>
            <person name="Holmes M."/>
            <person name="Brinkac L."/>
            <person name="Beanan M."/>
            <person name="DeBoy R.T."/>
            <person name="Daugherty S."/>
            <person name="Kolonay J."/>
            <person name="Madupu R."/>
            <person name="Nelson W."/>
            <person name="White O."/>
            <person name="Peterson J."/>
            <person name="Khouri H."/>
            <person name="Hance I."/>
            <person name="Chris Lee P."/>
            <person name="Holtzapple E."/>
            <person name="Scanlan D."/>
            <person name="Tran K."/>
            <person name="Moazzez A."/>
            <person name="Utterback T."/>
            <person name="Rizzo M."/>
            <person name="Lee K."/>
            <person name="Kosack D."/>
            <person name="Moestl D."/>
            <person name="Wedler H."/>
            <person name="Lauber J."/>
            <person name="Stjepandic D."/>
            <person name="Hoheisel J."/>
            <person name="Straetz M."/>
            <person name="Heim S."/>
            <person name="Kiewitz C."/>
            <person name="Eisen J.A."/>
            <person name="Timmis K.N."/>
            <person name="Dusterhoft A."/>
            <person name="Tummler B."/>
            <person name="Fraser C.M."/>
        </authorList>
    </citation>
    <scope>NUCLEOTIDE SEQUENCE [LARGE SCALE GENOMIC DNA]</scope>
    <source>
        <strain evidence="4">ATCC 47054 / DSM 6125 / CFBP 8728 / NCIMB 11950 / KT2440</strain>
    </source>
</reference>
<protein>
    <submittedName>
        <fullName evidence="3">Uncharacterized protein</fullName>
    </submittedName>
</protein>
<dbReference type="OrthoDB" id="9968336at2"/>
<proteinExistence type="predicted"/>
<keyword evidence="2" id="KW-0812">Transmembrane</keyword>
<keyword evidence="4" id="KW-1185">Reference proteome</keyword>
<evidence type="ECO:0000313" key="4">
    <source>
        <dbReference type="Proteomes" id="UP000000556"/>
    </source>
</evidence>
<evidence type="ECO:0000256" key="2">
    <source>
        <dbReference type="SAM" id="Phobius"/>
    </source>
</evidence>
<dbReference type="STRING" id="160488.PP_5450"/>
<dbReference type="Proteomes" id="UP000000556">
    <property type="component" value="Chromosome"/>
</dbReference>
<gene>
    <name evidence="3" type="ordered locus">PP_5450</name>
</gene>
<organism evidence="3 4">
    <name type="scientific">Pseudomonas putida (strain ATCC 47054 / DSM 6125 / CFBP 8728 / NCIMB 11950 / KT2440)</name>
    <dbReference type="NCBI Taxonomy" id="160488"/>
    <lineage>
        <taxon>Bacteria</taxon>
        <taxon>Pseudomonadati</taxon>
        <taxon>Pseudomonadota</taxon>
        <taxon>Gammaproteobacteria</taxon>
        <taxon>Pseudomonadales</taxon>
        <taxon>Pseudomonadaceae</taxon>
        <taxon>Pseudomonas</taxon>
    </lineage>
</organism>
<evidence type="ECO:0000256" key="1">
    <source>
        <dbReference type="SAM" id="MobiDB-lite"/>
    </source>
</evidence>
<name>A0A140FW00_PSEPK</name>
<sequence>MSWTVWIPLMATIVAAAMAFVTGTLLERSKRRHSLRNEAYAEYLSAVARSTSAPPSDRSKVLTDAALAKCKIVIHGSDRVIEALKAFELCGAVSSSEEGQDGLLDLVVAIRGSVGVDRNDLRVLLLGEQPQKPQPSPLPEWPHAPPPMAEKPHVPLSYARPPPAHTVYGKPFPSDRRDGYPASYRGCWTKFSRSRAQPP</sequence>
<reference evidence="3 4" key="2">
    <citation type="journal article" date="2016" name="Environ. Microbiol.">
        <title>The revisited genome of Pseudomonas putida KT2440 enlightens its value as a robust metabolic chassis.</title>
        <authorList>
            <person name="Belda E."/>
            <person name="van Heck R.G."/>
            <person name="Lopez-Sanchez M.J."/>
            <person name="Cruveiller S."/>
            <person name="Barbe V."/>
            <person name="Fraser C."/>
            <person name="Klenk H.P."/>
            <person name="Petersen J."/>
            <person name="Morgat A."/>
            <person name="Nikel P.I."/>
            <person name="Vallenet D."/>
            <person name="Rouy Z."/>
            <person name="Sekowska A."/>
            <person name="Martins Dos Santos V.A."/>
            <person name="de Lorenzo V."/>
            <person name="Danchin A."/>
            <person name="Medigue C."/>
        </authorList>
    </citation>
    <scope>NUCLEOTIDE SEQUENCE [LARGE SCALE GENOMIC DNA]</scope>
    <source>
        <strain evidence="4">ATCC 47054 / DSM 6125 / CFBP 8728 / NCIMB 11950 / KT2440</strain>
    </source>
</reference>
<evidence type="ECO:0000313" key="3">
    <source>
        <dbReference type="EMBL" id="AMM02783.1"/>
    </source>
</evidence>